<dbReference type="InParanoid" id="A0A1V9XPR0"/>
<dbReference type="GO" id="GO:0060271">
    <property type="term" value="P:cilium assembly"/>
    <property type="evidence" value="ECO:0007669"/>
    <property type="project" value="TreeGrafter"/>
</dbReference>
<dbReference type="PANTHER" id="PTHR20991">
    <property type="entry name" value="PARATHYROID HORMONE-RESPONSIVE B1 GENE"/>
    <property type="match status" value="1"/>
</dbReference>
<keyword evidence="3" id="KW-1185">Reference proteome</keyword>
<dbReference type="AlphaFoldDB" id="A0A1V9XPR0"/>
<feature type="domain" description="PTHB1 N-terminal" evidence="1">
    <location>
        <begin position="1"/>
        <end position="382"/>
    </location>
</feature>
<accession>A0A1V9XPR0</accession>
<comment type="caution">
    <text evidence="2">The sequence shown here is derived from an EMBL/GenBank/DDBJ whole genome shotgun (WGS) entry which is preliminary data.</text>
</comment>
<proteinExistence type="predicted"/>
<organism evidence="2 3">
    <name type="scientific">Tropilaelaps mercedesae</name>
    <dbReference type="NCBI Taxonomy" id="418985"/>
    <lineage>
        <taxon>Eukaryota</taxon>
        <taxon>Metazoa</taxon>
        <taxon>Ecdysozoa</taxon>
        <taxon>Arthropoda</taxon>
        <taxon>Chelicerata</taxon>
        <taxon>Arachnida</taxon>
        <taxon>Acari</taxon>
        <taxon>Parasitiformes</taxon>
        <taxon>Mesostigmata</taxon>
        <taxon>Gamasina</taxon>
        <taxon>Dermanyssoidea</taxon>
        <taxon>Laelapidae</taxon>
        <taxon>Tropilaelaps</taxon>
    </lineage>
</organism>
<reference evidence="2 3" key="1">
    <citation type="journal article" date="2017" name="Gigascience">
        <title>Draft genome of the honey bee ectoparasitic mite, Tropilaelaps mercedesae, is shaped by the parasitic life history.</title>
        <authorList>
            <person name="Dong X."/>
            <person name="Armstrong S.D."/>
            <person name="Xia D."/>
            <person name="Makepeace B.L."/>
            <person name="Darby A.C."/>
            <person name="Kadowaki T."/>
        </authorList>
    </citation>
    <scope>NUCLEOTIDE SEQUENCE [LARGE SCALE GENOMIC DNA]</scope>
    <source>
        <strain evidence="2">Wuxi-XJTLU</strain>
    </source>
</reference>
<protein>
    <submittedName>
        <fullName evidence="2">Protein PTHB1-like</fullName>
    </submittedName>
</protein>
<dbReference type="OrthoDB" id="10262646at2759"/>
<dbReference type="Pfam" id="PF14727">
    <property type="entry name" value="PHTB1_N"/>
    <property type="match status" value="1"/>
</dbReference>
<dbReference type="InterPro" id="IPR028073">
    <property type="entry name" value="PHTB1_N_dom"/>
</dbReference>
<sequence>MSLFKVRDFWEARGADDEEFSGGSAICYQLIDGLDCLITGNLSGLLRVYHIEGLVEYRAEHLLIEQQLEQPILQMEFGKFVSTSSELVACILHPRKLAIVAIKVNALGGSSQLEATLEPLYEHKLERCSYVLVKGAFGGSKIHVGERIEKTKIIGWMGRSKRFLEKGKRSKKGQNENFICVDLLRGGELTYGRDRLECVAADLICVQSIDGVLSVFDRESHIFDRPLPGVLLPGPLAYIEQTDSFVTVTSTLVLETFRYQVLASATLDDNTQRGVRGKRVTNEWSFTLGEMISDLQVVQGQNEQLICALGEQTMFVLKTNAELVYIRRFHFSPRCFHVYQRDPADPFLWTMVVSQNNTVLVYEKTSLKWAAKVDDIPGVIGISRANLSFLK</sequence>
<dbReference type="Proteomes" id="UP000192247">
    <property type="component" value="Unassembled WGS sequence"/>
</dbReference>
<dbReference type="STRING" id="418985.A0A1V9XPR0"/>
<evidence type="ECO:0000259" key="1">
    <source>
        <dbReference type="Pfam" id="PF14727"/>
    </source>
</evidence>
<dbReference type="PANTHER" id="PTHR20991:SF0">
    <property type="entry name" value="PROTEIN PTHB1"/>
    <property type="match status" value="1"/>
</dbReference>
<name>A0A1V9XPR0_9ACAR</name>
<dbReference type="GO" id="GO:0016020">
    <property type="term" value="C:membrane"/>
    <property type="evidence" value="ECO:0007669"/>
    <property type="project" value="TreeGrafter"/>
</dbReference>
<dbReference type="InterPro" id="IPR026511">
    <property type="entry name" value="PTHB1"/>
</dbReference>
<evidence type="ECO:0000313" key="2">
    <source>
        <dbReference type="EMBL" id="OQR75382.1"/>
    </source>
</evidence>
<dbReference type="GO" id="GO:0034464">
    <property type="term" value="C:BBSome"/>
    <property type="evidence" value="ECO:0007669"/>
    <property type="project" value="InterPro"/>
</dbReference>
<feature type="non-terminal residue" evidence="2">
    <location>
        <position position="391"/>
    </location>
</feature>
<gene>
    <name evidence="2" type="ORF">BIW11_08458</name>
</gene>
<evidence type="ECO:0000313" key="3">
    <source>
        <dbReference type="Proteomes" id="UP000192247"/>
    </source>
</evidence>
<dbReference type="EMBL" id="MNPL01006457">
    <property type="protein sequence ID" value="OQR75382.1"/>
    <property type="molecule type" value="Genomic_DNA"/>
</dbReference>